<dbReference type="AlphaFoldDB" id="A0A2P6N880"/>
<dbReference type="Proteomes" id="UP000241769">
    <property type="component" value="Unassembled WGS sequence"/>
</dbReference>
<evidence type="ECO:0000259" key="1">
    <source>
        <dbReference type="Pfam" id="PF01370"/>
    </source>
</evidence>
<comment type="caution">
    <text evidence="2">The sequence shown here is derived from an EMBL/GenBank/DDBJ whole genome shotgun (WGS) entry which is preliminary data.</text>
</comment>
<dbReference type="PANTHER" id="PTHR48079">
    <property type="entry name" value="PROTEIN YEEZ"/>
    <property type="match status" value="1"/>
</dbReference>
<dbReference type="InterPro" id="IPR036291">
    <property type="entry name" value="NAD(P)-bd_dom_sf"/>
</dbReference>
<protein>
    <recommendedName>
        <fullName evidence="1">NAD-dependent epimerase/dehydratase domain-containing protein</fullName>
    </recommendedName>
</protein>
<sequence>MNAYSSDRLHRRAGDTQHEGETCRLNEFVRDSKRNIELMASSLFGSRHHTPAPVIIHLVLHFVHNKPDQIENMHKKVFILGATGFIGQGVARAFVRHGYVVSGLARSQDKAKLLESIGAIVGTVKDTASWSKQAEEADIIVDAVADYADRSTPSIIANQLVPLLQQKPQLSVVYTSGIWVYGPDRGTPFEESHPLQPFPNVAWRPAHEKNLTDVGAIVIRPAVLYGATGSLTGNIFADVKNRGKTVVGVNQIWPTVHVDDLGEAYVLAVEKGNRGQVYNVSNEPISLNQTLQKLQSHVKFEFEEQLAPADNGFLTALRSSQNISSKKAREELGWVPKRAPLDEGIISYYQTWESLTA</sequence>
<dbReference type="EMBL" id="MDYQ01000160">
    <property type="protein sequence ID" value="PRP80151.1"/>
    <property type="molecule type" value="Genomic_DNA"/>
</dbReference>
<feature type="domain" description="NAD-dependent epimerase/dehydratase" evidence="1">
    <location>
        <begin position="77"/>
        <end position="280"/>
    </location>
</feature>
<proteinExistence type="predicted"/>
<evidence type="ECO:0000313" key="2">
    <source>
        <dbReference type="EMBL" id="PRP80151.1"/>
    </source>
</evidence>
<dbReference type="OrthoDB" id="2735536at2759"/>
<dbReference type="InterPro" id="IPR051783">
    <property type="entry name" value="NAD(P)-dependent_oxidoreduct"/>
</dbReference>
<dbReference type="PANTHER" id="PTHR48079:SF3">
    <property type="entry name" value="NAD-DEPENDENT EPIMERASE_DEHYDRATASE DOMAIN-CONTAINING PROTEIN"/>
    <property type="match status" value="1"/>
</dbReference>
<dbReference type="InParanoid" id="A0A2P6N880"/>
<dbReference type="Pfam" id="PF01370">
    <property type="entry name" value="Epimerase"/>
    <property type="match status" value="1"/>
</dbReference>
<evidence type="ECO:0000313" key="3">
    <source>
        <dbReference type="Proteomes" id="UP000241769"/>
    </source>
</evidence>
<gene>
    <name evidence="2" type="ORF">PROFUN_12234</name>
</gene>
<dbReference type="SUPFAM" id="SSF51735">
    <property type="entry name" value="NAD(P)-binding Rossmann-fold domains"/>
    <property type="match status" value="1"/>
</dbReference>
<dbReference type="GO" id="GO:0005737">
    <property type="term" value="C:cytoplasm"/>
    <property type="evidence" value="ECO:0007669"/>
    <property type="project" value="TreeGrafter"/>
</dbReference>
<accession>A0A2P6N880</accession>
<dbReference type="Gene3D" id="3.40.50.720">
    <property type="entry name" value="NAD(P)-binding Rossmann-like Domain"/>
    <property type="match status" value="1"/>
</dbReference>
<dbReference type="InterPro" id="IPR001509">
    <property type="entry name" value="Epimerase_deHydtase"/>
</dbReference>
<keyword evidence="3" id="KW-1185">Reference proteome</keyword>
<name>A0A2P6N880_9EUKA</name>
<dbReference type="GO" id="GO:0004029">
    <property type="term" value="F:aldehyde dehydrogenase (NAD+) activity"/>
    <property type="evidence" value="ECO:0007669"/>
    <property type="project" value="TreeGrafter"/>
</dbReference>
<organism evidence="2 3">
    <name type="scientific">Planoprotostelium fungivorum</name>
    <dbReference type="NCBI Taxonomy" id="1890364"/>
    <lineage>
        <taxon>Eukaryota</taxon>
        <taxon>Amoebozoa</taxon>
        <taxon>Evosea</taxon>
        <taxon>Variosea</taxon>
        <taxon>Cavosteliida</taxon>
        <taxon>Cavosteliaceae</taxon>
        <taxon>Planoprotostelium</taxon>
    </lineage>
</organism>
<dbReference type="STRING" id="1890364.A0A2P6N880"/>
<reference evidence="2 3" key="1">
    <citation type="journal article" date="2018" name="Genome Biol. Evol.">
        <title>Multiple Roots of Fruiting Body Formation in Amoebozoa.</title>
        <authorList>
            <person name="Hillmann F."/>
            <person name="Forbes G."/>
            <person name="Novohradska S."/>
            <person name="Ferling I."/>
            <person name="Riege K."/>
            <person name="Groth M."/>
            <person name="Westermann M."/>
            <person name="Marz M."/>
            <person name="Spaller T."/>
            <person name="Winckler T."/>
            <person name="Schaap P."/>
            <person name="Glockner G."/>
        </authorList>
    </citation>
    <scope>NUCLEOTIDE SEQUENCE [LARGE SCALE GENOMIC DNA]</scope>
    <source>
        <strain evidence="2 3">Jena</strain>
    </source>
</reference>